<dbReference type="Pfam" id="PF13189">
    <property type="entry name" value="Cytidylate_kin2"/>
    <property type="match status" value="1"/>
</dbReference>
<dbReference type="AlphaFoldDB" id="A0A8J7JCX0"/>
<comment type="caution">
    <text evidence="1">The sequence shown here is derived from an EMBL/GenBank/DDBJ whole genome shotgun (WGS) entry which is preliminary data.</text>
</comment>
<reference evidence="1" key="1">
    <citation type="submission" date="2020-12" db="EMBL/GenBank/DDBJ databases">
        <title>Geomonas sp. Red875, isolated from river sediment.</title>
        <authorList>
            <person name="Xu Z."/>
            <person name="Zhang Z."/>
            <person name="Masuda Y."/>
            <person name="Itoh H."/>
            <person name="Senoo K."/>
        </authorList>
    </citation>
    <scope>NUCLEOTIDE SEQUENCE</scope>
    <source>
        <strain evidence="1">Red875</strain>
    </source>
</reference>
<sequence length="220" mass="24810">MSHVIITISREYACGGAWVAQQLARRLGIRYLDREILHEAAQVLREDESLLAEREERCSGFFEKAFRVVALGTVDAAGYLPPPMRLLYDEDLFAVESEIIKKVTECDSAVIIGRAAFHVLQGNPDLVSVFLHADKQYRIKRLMEIHGIATPELARATLEESDRIRRTYVERMIDTDWTDARNYHLCIDTAVVGLEGTVELILRHVEAKTGMKVPETEGGA</sequence>
<evidence type="ECO:0000313" key="2">
    <source>
        <dbReference type="Proteomes" id="UP000636888"/>
    </source>
</evidence>
<dbReference type="Gene3D" id="3.40.50.300">
    <property type="entry name" value="P-loop containing nucleotide triphosphate hydrolases"/>
    <property type="match status" value="1"/>
</dbReference>
<proteinExistence type="predicted"/>
<keyword evidence="1" id="KW-0418">Kinase</keyword>
<keyword evidence="1" id="KW-0808">Transferase</keyword>
<dbReference type="SUPFAM" id="SSF52540">
    <property type="entry name" value="P-loop containing nucleoside triphosphate hydrolases"/>
    <property type="match status" value="1"/>
</dbReference>
<dbReference type="EMBL" id="JAEMHM010000008">
    <property type="protein sequence ID" value="MBJ6725196.1"/>
    <property type="molecule type" value="Genomic_DNA"/>
</dbReference>
<organism evidence="1 2">
    <name type="scientific">Geomesophilobacter sediminis</name>
    <dbReference type="NCBI Taxonomy" id="2798584"/>
    <lineage>
        <taxon>Bacteria</taxon>
        <taxon>Pseudomonadati</taxon>
        <taxon>Thermodesulfobacteriota</taxon>
        <taxon>Desulfuromonadia</taxon>
        <taxon>Geobacterales</taxon>
        <taxon>Geobacteraceae</taxon>
        <taxon>Geomesophilobacter</taxon>
    </lineage>
</organism>
<dbReference type="Proteomes" id="UP000636888">
    <property type="component" value="Unassembled WGS sequence"/>
</dbReference>
<keyword evidence="2" id="KW-1185">Reference proteome</keyword>
<gene>
    <name evidence="1" type="ORF">JFN93_10790</name>
</gene>
<dbReference type="RefSeq" id="WP_199384089.1">
    <property type="nucleotide sequence ID" value="NZ_JAEMHM010000008.1"/>
</dbReference>
<name>A0A8J7JCX0_9BACT</name>
<protein>
    <submittedName>
        <fullName evidence="1">Cytidylate kinase-like family protein</fullName>
    </submittedName>
</protein>
<accession>A0A8J7JCX0</accession>
<dbReference type="InterPro" id="IPR027417">
    <property type="entry name" value="P-loop_NTPase"/>
</dbReference>
<evidence type="ECO:0000313" key="1">
    <source>
        <dbReference type="EMBL" id="MBJ6725196.1"/>
    </source>
</evidence>
<dbReference type="GO" id="GO:0016301">
    <property type="term" value="F:kinase activity"/>
    <property type="evidence" value="ECO:0007669"/>
    <property type="project" value="UniProtKB-KW"/>
</dbReference>